<keyword evidence="7" id="KW-1185">Reference proteome</keyword>
<dbReference type="Gene3D" id="1.20.1090.10">
    <property type="entry name" value="Dehydroquinate synthase-like - alpha domain"/>
    <property type="match status" value="1"/>
</dbReference>
<evidence type="ECO:0000313" key="6">
    <source>
        <dbReference type="EMBL" id="BAO30391.1"/>
    </source>
</evidence>
<dbReference type="GO" id="GO:0004022">
    <property type="term" value="F:alcohol dehydrogenase (NAD+) activity"/>
    <property type="evidence" value="ECO:0007669"/>
    <property type="project" value="TreeGrafter"/>
</dbReference>
<dbReference type="STRING" id="1223802.SUTH_02609"/>
<organism evidence="6 7">
    <name type="scientific">Sulfuritalea hydrogenivorans sk43H</name>
    <dbReference type="NCBI Taxonomy" id="1223802"/>
    <lineage>
        <taxon>Bacteria</taxon>
        <taxon>Pseudomonadati</taxon>
        <taxon>Pseudomonadota</taxon>
        <taxon>Betaproteobacteria</taxon>
        <taxon>Nitrosomonadales</taxon>
        <taxon>Sterolibacteriaceae</taxon>
        <taxon>Sulfuritalea</taxon>
    </lineage>
</organism>
<proteinExistence type="inferred from homology"/>
<dbReference type="Pfam" id="PF25137">
    <property type="entry name" value="ADH_Fe_C"/>
    <property type="match status" value="1"/>
</dbReference>
<evidence type="ECO:0000256" key="1">
    <source>
        <dbReference type="ARBA" id="ARBA00001962"/>
    </source>
</evidence>
<dbReference type="InterPro" id="IPR001670">
    <property type="entry name" value="ADH_Fe/GldA"/>
</dbReference>
<keyword evidence="3" id="KW-0560">Oxidoreductase</keyword>
<dbReference type="FunFam" id="3.40.50.1970:FF:000003">
    <property type="entry name" value="Alcohol dehydrogenase, iron-containing"/>
    <property type="match status" value="1"/>
</dbReference>
<dbReference type="FunFam" id="1.20.1090.10:FF:000001">
    <property type="entry name" value="Aldehyde-alcohol dehydrogenase"/>
    <property type="match status" value="1"/>
</dbReference>
<dbReference type="Proteomes" id="UP000031637">
    <property type="component" value="Chromosome"/>
</dbReference>
<sequence length="424" mass="44728">MISELLSESFRTTALSAAMKGAGLAVRFLPIPQPVLLVGPGASGRLGQTIAGFGHGKLLIVTDSIISRLGLLDDLTNALTAGGAEYVVFDAITPDAPIPLIEEGIDFYWEHGCDAIVAFGGGSSMDASKAIAAAVSNPGKTLRELAGYFKGLQTPVKIYAVPTTAGTGSEVTVAAVISDPETQTKLVIVDTRLVPKMAALDPCLMTGLPPHITAATGIDALTHAIEAFVGKWANPYTDDMALSAVGLIFDNLRVAYSDGKNLEAREKMALAATYAGLAFTRANVGYVHAIAHQFGGKYHTPHGLANAIMLPRVLKFSLPAITDRLALLAVRAKLGQKNEPEDVLAQKFIDAVEQLNLDLGIPAFLAVLKESDIPQLAEAACHEARTGYPVPRYMTQAVCEDIIRQVLPPAASAKKPARRTKKAA</sequence>
<dbReference type="PANTHER" id="PTHR11496:SF102">
    <property type="entry name" value="ALCOHOL DEHYDROGENASE 4"/>
    <property type="match status" value="1"/>
</dbReference>
<evidence type="ECO:0000259" key="4">
    <source>
        <dbReference type="Pfam" id="PF00465"/>
    </source>
</evidence>
<dbReference type="SUPFAM" id="SSF56796">
    <property type="entry name" value="Dehydroquinate synthase-like"/>
    <property type="match status" value="1"/>
</dbReference>
<dbReference type="GO" id="GO:0046872">
    <property type="term" value="F:metal ion binding"/>
    <property type="evidence" value="ECO:0007669"/>
    <property type="project" value="InterPro"/>
</dbReference>
<dbReference type="InterPro" id="IPR039697">
    <property type="entry name" value="Alcohol_dehydrogenase_Fe"/>
</dbReference>
<dbReference type="RefSeq" id="WP_197539588.1">
    <property type="nucleotide sequence ID" value="NZ_AP012547.1"/>
</dbReference>
<evidence type="ECO:0000256" key="3">
    <source>
        <dbReference type="ARBA" id="ARBA00023002"/>
    </source>
</evidence>
<evidence type="ECO:0000256" key="2">
    <source>
        <dbReference type="ARBA" id="ARBA00007358"/>
    </source>
</evidence>
<dbReference type="Pfam" id="PF00465">
    <property type="entry name" value="Fe-ADH"/>
    <property type="match status" value="1"/>
</dbReference>
<feature type="domain" description="Alcohol dehydrogenase iron-type/glycerol dehydrogenase GldA" evidence="4">
    <location>
        <begin position="36"/>
        <end position="202"/>
    </location>
</feature>
<dbReference type="InterPro" id="IPR056798">
    <property type="entry name" value="ADH_Fe_C"/>
</dbReference>
<dbReference type="PANTHER" id="PTHR11496">
    <property type="entry name" value="ALCOHOL DEHYDROGENASE"/>
    <property type="match status" value="1"/>
</dbReference>
<reference evidence="6 7" key="1">
    <citation type="journal article" date="2014" name="Syst. Appl. Microbiol.">
        <title>Complete genomes of freshwater sulfur oxidizers Sulfuricella denitrificans skB26 and Sulfuritalea hydrogenivorans sk43H: genetic insights into the sulfur oxidation pathway of betaproteobacteria.</title>
        <authorList>
            <person name="Watanabe T."/>
            <person name="Kojima H."/>
            <person name="Fukui M."/>
        </authorList>
    </citation>
    <scope>NUCLEOTIDE SEQUENCE [LARGE SCALE GENOMIC DNA]</scope>
    <source>
        <strain evidence="6">DSM22779</strain>
    </source>
</reference>
<dbReference type="CDD" id="cd08189">
    <property type="entry name" value="Fe-ADH-like"/>
    <property type="match status" value="1"/>
</dbReference>
<dbReference type="Gene3D" id="3.40.50.1970">
    <property type="match status" value="1"/>
</dbReference>
<accession>W0SIM5</accession>
<dbReference type="KEGG" id="shd:SUTH_02609"/>
<gene>
    <name evidence="6" type="ORF">SUTH_02609</name>
</gene>
<dbReference type="HOGENOM" id="CLU_007207_0_0_4"/>
<comment type="cofactor">
    <cofactor evidence="1">
        <name>Fe cation</name>
        <dbReference type="ChEBI" id="CHEBI:24875"/>
    </cofactor>
</comment>
<comment type="similarity">
    <text evidence="2">Belongs to the iron-containing alcohol dehydrogenase family.</text>
</comment>
<evidence type="ECO:0000313" key="7">
    <source>
        <dbReference type="Proteomes" id="UP000031637"/>
    </source>
</evidence>
<evidence type="ECO:0000259" key="5">
    <source>
        <dbReference type="Pfam" id="PF25137"/>
    </source>
</evidence>
<name>W0SIM5_9PROT</name>
<dbReference type="AlphaFoldDB" id="W0SIM5"/>
<dbReference type="EMBL" id="AP012547">
    <property type="protein sequence ID" value="BAO30391.1"/>
    <property type="molecule type" value="Genomic_DNA"/>
</dbReference>
<protein>
    <submittedName>
        <fullName evidence="6">Iron-containing alcohol dehydrogenase</fullName>
    </submittedName>
</protein>
<feature type="domain" description="Fe-containing alcohol dehydrogenase-like C-terminal" evidence="5">
    <location>
        <begin position="213"/>
        <end position="405"/>
    </location>
</feature>